<keyword evidence="4" id="KW-1185">Reference proteome</keyword>
<evidence type="ECO:0000259" key="2">
    <source>
        <dbReference type="SMART" id="SM00318"/>
    </source>
</evidence>
<proteinExistence type="predicted"/>
<dbReference type="SMART" id="SM00318">
    <property type="entry name" value="SNc"/>
    <property type="match status" value="1"/>
</dbReference>
<dbReference type="EMBL" id="BMXE01000001">
    <property type="protein sequence ID" value="GHB20882.1"/>
    <property type="molecule type" value="Genomic_DNA"/>
</dbReference>
<comment type="caution">
    <text evidence="3">The sequence shown here is derived from an EMBL/GenBank/DDBJ whole genome shotgun (WGS) entry which is preliminary data.</text>
</comment>
<feature type="region of interest" description="Disordered" evidence="1">
    <location>
        <begin position="1"/>
        <end position="32"/>
    </location>
</feature>
<accession>A0ABQ3DZ16</accession>
<dbReference type="InterPro" id="IPR035437">
    <property type="entry name" value="SNase_OB-fold_sf"/>
</dbReference>
<dbReference type="Gene3D" id="2.40.50.90">
    <property type="match status" value="1"/>
</dbReference>
<protein>
    <recommendedName>
        <fullName evidence="2">TNase-like domain-containing protein</fullName>
    </recommendedName>
</protein>
<organism evidence="3 4">
    <name type="scientific">Pseudovibrio japonicus</name>
    <dbReference type="NCBI Taxonomy" id="366534"/>
    <lineage>
        <taxon>Bacteria</taxon>
        <taxon>Pseudomonadati</taxon>
        <taxon>Pseudomonadota</taxon>
        <taxon>Alphaproteobacteria</taxon>
        <taxon>Hyphomicrobiales</taxon>
        <taxon>Stappiaceae</taxon>
        <taxon>Pseudovibrio</taxon>
    </lineage>
</organism>
<feature type="domain" description="TNase-like" evidence="2">
    <location>
        <begin position="52"/>
        <end position="176"/>
    </location>
</feature>
<evidence type="ECO:0000313" key="4">
    <source>
        <dbReference type="Proteomes" id="UP000637980"/>
    </source>
</evidence>
<dbReference type="Proteomes" id="UP000637980">
    <property type="component" value="Unassembled WGS sequence"/>
</dbReference>
<dbReference type="InterPro" id="IPR016071">
    <property type="entry name" value="Staphylococal_nuclease_OB-fold"/>
</dbReference>
<evidence type="ECO:0000256" key="1">
    <source>
        <dbReference type="SAM" id="MobiDB-lite"/>
    </source>
</evidence>
<evidence type="ECO:0000313" key="3">
    <source>
        <dbReference type="EMBL" id="GHB20882.1"/>
    </source>
</evidence>
<reference evidence="4" key="1">
    <citation type="journal article" date="2019" name="Int. J. Syst. Evol. Microbiol.">
        <title>The Global Catalogue of Microorganisms (GCM) 10K type strain sequencing project: providing services to taxonomists for standard genome sequencing and annotation.</title>
        <authorList>
            <consortium name="The Broad Institute Genomics Platform"/>
            <consortium name="The Broad Institute Genome Sequencing Center for Infectious Disease"/>
            <person name="Wu L."/>
            <person name="Ma J."/>
        </authorList>
    </citation>
    <scope>NUCLEOTIDE SEQUENCE [LARGE SCALE GENOMIC DNA]</scope>
    <source>
        <strain evidence="4">KCTC 12861</strain>
    </source>
</reference>
<gene>
    <name evidence="3" type="ORF">GCM10007094_06160</name>
</gene>
<sequence>MAEGRIPQAPPKHPQTLRNVGGTRTPPPPVTGPLERVAYVKELRRSNQPLPKELILYRAVAVDGATLRDKTKWISLNHIRPVPLRATCISEDGERWQCGVRARTALRAFIRQKRVTCSDLKAVHDDKLTATCSVGNHDLATWLIKNGWAKAGSDAPNTLKKIAERARQSEKGIWRSKMVHLNKDETATLVNSWEELDDDSTSTSTLMMEGEPAIIWRPRNDLTAETSARK</sequence>
<dbReference type="SUPFAM" id="SSF50199">
    <property type="entry name" value="Staphylococcal nuclease"/>
    <property type="match status" value="1"/>
</dbReference>
<name>A0ABQ3DZ16_9HYPH</name>